<sequence length="166" mass="18446">MTSSARRWRQLGSPPPSPTPSRPRDPRGAAWGTDPGNAPPMAPPALPQPRCWRQEVPAHMPWAGRAPVVVSFSAAALPRRPPPRPAALACKRRLEKQELEPTRKHFLSEDKMAARFDTLSLDHDHAYGSNGFPSRWPRPLPRGPQDATLEEEEETVILDGEFPMAL</sequence>
<evidence type="ECO:0000313" key="2">
    <source>
        <dbReference type="Proteomes" id="UP000189705"/>
    </source>
</evidence>
<dbReference type="GeneID" id="106723099"/>
<dbReference type="InParanoid" id="A0A1U8DLU2"/>
<dbReference type="Proteomes" id="UP000189705">
    <property type="component" value="Unplaced"/>
</dbReference>
<organism evidence="2 3">
    <name type="scientific">Alligator sinensis</name>
    <name type="common">Chinese alligator</name>
    <dbReference type="NCBI Taxonomy" id="38654"/>
    <lineage>
        <taxon>Eukaryota</taxon>
        <taxon>Metazoa</taxon>
        <taxon>Chordata</taxon>
        <taxon>Craniata</taxon>
        <taxon>Vertebrata</taxon>
        <taxon>Euteleostomi</taxon>
        <taxon>Archelosauria</taxon>
        <taxon>Archosauria</taxon>
        <taxon>Crocodylia</taxon>
        <taxon>Alligatoridae</taxon>
        <taxon>Alligatorinae</taxon>
        <taxon>Alligator</taxon>
    </lineage>
</organism>
<reference evidence="3" key="1">
    <citation type="submission" date="2025-08" db="UniProtKB">
        <authorList>
            <consortium name="RefSeq"/>
        </authorList>
    </citation>
    <scope>IDENTIFICATION</scope>
</reference>
<protein>
    <submittedName>
        <fullName evidence="3">Host cell factor C1 regulator 1</fullName>
    </submittedName>
</protein>
<dbReference type="OrthoDB" id="10022757at2759"/>
<dbReference type="Pfam" id="PF15226">
    <property type="entry name" value="HPIP"/>
    <property type="match status" value="1"/>
</dbReference>
<dbReference type="CTD" id="54985"/>
<accession>A0A1U8DLU2</accession>
<dbReference type="KEGG" id="asn:106723099"/>
<feature type="compositionally biased region" description="Pro residues" evidence="1">
    <location>
        <begin position="37"/>
        <end position="47"/>
    </location>
</feature>
<name>A0A1U8DLU2_ALLSI</name>
<proteinExistence type="predicted"/>
<dbReference type="AlphaFoldDB" id="A0A1U8DLU2"/>
<feature type="region of interest" description="Disordered" evidence="1">
    <location>
        <begin position="130"/>
        <end position="155"/>
    </location>
</feature>
<evidence type="ECO:0000256" key="1">
    <source>
        <dbReference type="SAM" id="MobiDB-lite"/>
    </source>
</evidence>
<gene>
    <name evidence="3" type="primary">HCFC1R1</name>
</gene>
<feature type="region of interest" description="Disordered" evidence="1">
    <location>
        <begin position="1"/>
        <end position="49"/>
    </location>
</feature>
<dbReference type="InterPro" id="IPR029195">
    <property type="entry name" value="HCFC1R1"/>
</dbReference>
<keyword evidence="2" id="KW-1185">Reference proteome</keyword>
<dbReference type="RefSeq" id="XP_014382203.1">
    <property type="nucleotide sequence ID" value="XM_014526717.2"/>
</dbReference>
<evidence type="ECO:0000313" key="3">
    <source>
        <dbReference type="RefSeq" id="XP_014382203.1"/>
    </source>
</evidence>